<dbReference type="GO" id="GO:0008094">
    <property type="term" value="F:ATP-dependent activity, acting on DNA"/>
    <property type="evidence" value="ECO:0007669"/>
    <property type="project" value="TreeGrafter"/>
</dbReference>
<organism evidence="6">
    <name type="scientific">Kwoniella bestiolae CBS 10118</name>
    <dbReference type="NCBI Taxonomy" id="1296100"/>
    <lineage>
        <taxon>Eukaryota</taxon>
        <taxon>Fungi</taxon>
        <taxon>Dikarya</taxon>
        <taxon>Basidiomycota</taxon>
        <taxon>Agaricomycotina</taxon>
        <taxon>Tremellomycetes</taxon>
        <taxon>Tremellales</taxon>
        <taxon>Cryptococcaceae</taxon>
        <taxon>Kwoniella</taxon>
    </lineage>
</organism>
<dbReference type="GeneID" id="30210181"/>
<evidence type="ECO:0000256" key="3">
    <source>
        <dbReference type="ARBA" id="ARBA00022840"/>
    </source>
</evidence>
<dbReference type="PANTHER" id="PTHR45626">
    <property type="entry name" value="TRANSCRIPTION TERMINATION FACTOR 2-RELATED"/>
    <property type="match status" value="1"/>
</dbReference>
<dbReference type="GO" id="GO:0005524">
    <property type="term" value="F:ATP binding"/>
    <property type="evidence" value="ECO:0007669"/>
    <property type="project" value="UniProtKB-KW"/>
</dbReference>
<dbReference type="PROSITE" id="PS51192">
    <property type="entry name" value="HELICASE_ATP_BIND_1"/>
    <property type="match status" value="1"/>
</dbReference>
<dbReference type="GO" id="GO:0006281">
    <property type="term" value="P:DNA repair"/>
    <property type="evidence" value="ECO:0007669"/>
    <property type="project" value="TreeGrafter"/>
</dbReference>
<evidence type="ECO:0000256" key="2">
    <source>
        <dbReference type="ARBA" id="ARBA00022801"/>
    </source>
</evidence>
<reference evidence="6" key="3">
    <citation type="submission" date="2014-01" db="EMBL/GenBank/DDBJ databases">
        <title>Evolution of pathogenesis and genome organization in the Tremellales.</title>
        <authorList>
            <person name="Cuomo C."/>
            <person name="Litvintseva A."/>
            <person name="Heitman J."/>
            <person name="Chen Y."/>
            <person name="Sun S."/>
            <person name="Springer D."/>
            <person name="Dromer F."/>
            <person name="Young S."/>
            <person name="Zeng Q."/>
            <person name="Chapman S."/>
            <person name="Gujja S."/>
            <person name="Saif S."/>
            <person name="Birren B."/>
        </authorList>
    </citation>
    <scope>NUCLEOTIDE SEQUENCE</scope>
    <source>
        <strain evidence="6">CBS 10118</strain>
    </source>
</reference>
<dbReference type="SUPFAM" id="SSF52540">
    <property type="entry name" value="P-loop containing nucleoside triphosphate hydrolases"/>
    <property type="match status" value="1"/>
</dbReference>
<keyword evidence="3" id="KW-0067">ATP-binding</keyword>
<evidence type="ECO:0000313" key="6">
    <source>
        <dbReference type="EMBL" id="OCF24323.1"/>
    </source>
</evidence>
<dbReference type="InterPro" id="IPR014001">
    <property type="entry name" value="Helicase_ATP-bd"/>
</dbReference>
<proteinExistence type="predicted"/>
<dbReference type="Gene3D" id="3.40.50.10810">
    <property type="entry name" value="Tandem AAA-ATPase domain"/>
    <property type="match status" value="1"/>
</dbReference>
<reference evidence="7" key="4">
    <citation type="submission" date="2024-02" db="EMBL/GenBank/DDBJ databases">
        <title>Comparative genomics of Cryptococcus and Kwoniella reveals pathogenesis evolution and contrasting modes of karyotype evolution via chromosome fusion or intercentromeric recombination.</title>
        <authorList>
            <person name="Coelho M.A."/>
            <person name="David-Palma M."/>
            <person name="Shea T."/>
            <person name="Bowers K."/>
            <person name="McGinley-Smith S."/>
            <person name="Mohammad A.W."/>
            <person name="Gnirke A."/>
            <person name="Yurkov A.M."/>
            <person name="Nowrousian M."/>
            <person name="Sun S."/>
            <person name="Cuomo C.A."/>
            <person name="Heitman J."/>
        </authorList>
    </citation>
    <scope>NUCLEOTIDE SEQUENCE</scope>
    <source>
        <strain evidence="7">CBS 10118</strain>
    </source>
</reference>
<dbReference type="GO" id="GO:0016787">
    <property type="term" value="F:hydrolase activity"/>
    <property type="evidence" value="ECO:0007669"/>
    <property type="project" value="UniProtKB-KW"/>
</dbReference>
<dbReference type="OrthoDB" id="448448at2759"/>
<dbReference type="VEuPathDB" id="FungiDB:I302_05782"/>
<dbReference type="InterPro" id="IPR038718">
    <property type="entry name" value="SNF2-like_sf"/>
</dbReference>
<evidence type="ECO:0000313" key="8">
    <source>
        <dbReference type="Proteomes" id="UP000092730"/>
    </source>
</evidence>
<name>A0A1B9FZY5_9TREE</name>
<feature type="compositionally biased region" description="Polar residues" evidence="4">
    <location>
        <begin position="10"/>
        <end position="20"/>
    </location>
</feature>
<keyword evidence="1" id="KW-0547">Nucleotide-binding</keyword>
<reference evidence="7" key="2">
    <citation type="submission" date="2013-07" db="EMBL/GenBank/DDBJ databases">
        <authorList>
            <consortium name="The Broad Institute Genome Sequencing Platform"/>
            <person name="Cuomo C."/>
            <person name="Litvintseva A."/>
            <person name="Chen Y."/>
            <person name="Heitman J."/>
            <person name="Sun S."/>
            <person name="Springer D."/>
            <person name="Dromer F."/>
            <person name="Young S.K."/>
            <person name="Zeng Q."/>
            <person name="Gargeya S."/>
            <person name="Fitzgerald M."/>
            <person name="Abouelleil A."/>
            <person name="Alvarado L."/>
            <person name="Berlin A.M."/>
            <person name="Chapman S.B."/>
            <person name="Dewar J."/>
            <person name="Goldberg J."/>
            <person name="Griggs A."/>
            <person name="Gujja S."/>
            <person name="Hansen M."/>
            <person name="Howarth C."/>
            <person name="Imamovic A."/>
            <person name="Larimer J."/>
            <person name="McCowan C."/>
            <person name="Murphy C."/>
            <person name="Pearson M."/>
            <person name="Priest M."/>
            <person name="Roberts A."/>
            <person name="Saif S."/>
            <person name="Shea T."/>
            <person name="Sykes S."/>
            <person name="Wortman J."/>
            <person name="Nusbaum C."/>
            <person name="Birren B."/>
        </authorList>
    </citation>
    <scope>NUCLEOTIDE SEQUENCE</scope>
    <source>
        <strain evidence="7">CBS 10118</strain>
    </source>
</reference>
<dbReference type="EMBL" id="CP144545">
    <property type="protein sequence ID" value="WVW84918.1"/>
    <property type="molecule type" value="Genomic_DNA"/>
</dbReference>
<dbReference type="RefSeq" id="XP_019045393.1">
    <property type="nucleotide sequence ID" value="XM_019192396.1"/>
</dbReference>
<accession>A0A1B9FZY5</accession>
<dbReference type="EMBL" id="KI894022">
    <property type="protein sequence ID" value="OCF24323.1"/>
    <property type="molecule type" value="Genomic_DNA"/>
</dbReference>
<dbReference type="Pfam" id="PF00176">
    <property type="entry name" value="SNF2-rel_dom"/>
    <property type="match status" value="1"/>
</dbReference>
<dbReference type="Proteomes" id="UP000092730">
    <property type="component" value="Chromosome 5"/>
</dbReference>
<evidence type="ECO:0000256" key="4">
    <source>
        <dbReference type="SAM" id="MobiDB-lite"/>
    </source>
</evidence>
<keyword evidence="8" id="KW-1185">Reference proteome</keyword>
<evidence type="ECO:0000259" key="5">
    <source>
        <dbReference type="PROSITE" id="PS51192"/>
    </source>
</evidence>
<dbReference type="InterPro" id="IPR000330">
    <property type="entry name" value="SNF2_N"/>
</dbReference>
<dbReference type="STRING" id="1296100.A0A1B9FZY5"/>
<feature type="domain" description="Helicase ATP-binding" evidence="5">
    <location>
        <begin position="15"/>
        <end position="188"/>
    </location>
</feature>
<sequence>MSQIYIDHNPPNNSIASASQNRFWRESDEVQPARRTTAPISSKSRATLIVCPKSIVGVWVDMIEHHWQGPNGGWANDKGVSRPQDRPLVLYNHYEKQKQERIEKLKQASIIITTYEALTASHRKKGLLHKSTFYRVVLDEGHHIYNSKTQRFLAVEALHKRHIHVLTGTPVQNQLAELHAYARLFDLPSGLSSSYVFESKITSPALQGNTAAVRKFGKIFSIRRLKKDLSDVNLPPKKIKVFWLSEKMLLEALQGVEDRSLSPVG</sequence>
<dbReference type="InterPro" id="IPR027417">
    <property type="entry name" value="P-loop_NTPase"/>
</dbReference>
<dbReference type="InterPro" id="IPR050628">
    <property type="entry name" value="SNF2_RAD54_helicase_TF"/>
</dbReference>
<dbReference type="KEGG" id="kbi:30210181"/>
<reference evidence="6" key="1">
    <citation type="submission" date="2013-07" db="EMBL/GenBank/DDBJ databases">
        <title>The Genome Sequence of Cryptococcus bestiolae CBS10118.</title>
        <authorList>
            <consortium name="The Broad Institute Genome Sequencing Platform"/>
            <person name="Cuomo C."/>
            <person name="Litvintseva A."/>
            <person name="Chen Y."/>
            <person name="Heitman J."/>
            <person name="Sun S."/>
            <person name="Springer D."/>
            <person name="Dromer F."/>
            <person name="Young S.K."/>
            <person name="Zeng Q."/>
            <person name="Gargeya S."/>
            <person name="Fitzgerald M."/>
            <person name="Abouelleil A."/>
            <person name="Alvarado L."/>
            <person name="Berlin A.M."/>
            <person name="Chapman S.B."/>
            <person name="Dewar J."/>
            <person name="Goldberg J."/>
            <person name="Griggs A."/>
            <person name="Gujja S."/>
            <person name="Hansen M."/>
            <person name="Howarth C."/>
            <person name="Imamovic A."/>
            <person name="Larimer J."/>
            <person name="McCowan C."/>
            <person name="Murphy C."/>
            <person name="Pearson M."/>
            <person name="Priest M."/>
            <person name="Roberts A."/>
            <person name="Saif S."/>
            <person name="Shea T."/>
            <person name="Sykes S."/>
            <person name="Wortman J."/>
            <person name="Nusbaum C."/>
            <person name="Birren B."/>
        </authorList>
    </citation>
    <scope>NUCLEOTIDE SEQUENCE [LARGE SCALE GENOMIC DNA]</scope>
    <source>
        <strain evidence="6">CBS 10118</strain>
    </source>
</reference>
<protein>
    <recommendedName>
        <fullName evidence="5">Helicase ATP-binding domain-containing protein</fullName>
    </recommendedName>
</protein>
<dbReference type="AlphaFoldDB" id="A0A1B9FZY5"/>
<evidence type="ECO:0000313" key="7">
    <source>
        <dbReference type="EMBL" id="WVW84918.1"/>
    </source>
</evidence>
<feature type="region of interest" description="Disordered" evidence="4">
    <location>
        <begin position="1"/>
        <end position="20"/>
    </location>
</feature>
<dbReference type="GO" id="GO:0005634">
    <property type="term" value="C:nucleus"/>
    <property type="evidence" value="ECO:0007669"/>
    <property type="project" value="TreeGrafter"/>
</dbReference>
<keyword evidence="2" id="KW-0378">Hydrolase</keyword>
<gene>
    <name evidence="6" type="ORF">I302_05782</name>
    <name evidence="7" type="ORF">I302_106954</name>
</gene>
<evidence type="ECO:0000256" key="1">
    <source>
        <dbReference type="ARBA" id="ARBA00022741"/>
    </source>
</evidence>